<dbReference type="RefSeq" id="WP_043253533.1">
    <property type="nucleotide sequence ID" value="NZ_HG322950.1"/>
</dbReference>
<evidence type="ECO:0000256" key="1">
    <source>
        <dbReference type="SAM" id="Phobius"/>
    </source>
</evidence>
<dbReference type="HOGENOM" id="CLU_031701_1_0_6"/>
<dbReference type="Pfam" id="PF25607">
    <property type="entry name" value="DUF7939"/>
    <property type="match status" value="1"/>
</dbReference>
<dbReference type="eggNOG" id="COG4783">
    <property type="taxonomic scope" value="Bacteria"/>
</dbReference>
<evidence type="ECO:0000259" key="3">
    <source>
        <dbReference type="Pfam" id="PF25607"/>
    </source>
</evidence>
<protein>
    <recommendedName>
        <fullName evidence="3">DUF7939 domain-containing protein</fullName>
    </recommendedName>
</protein>
<keyword evidence="1" id="KW-0812">Transmembrane</keyword>
<feature type="chain" id="PRO_5001530064" description="DUF7939 domain-containing protein" evidence="2">
    <location>
        <begin position="20"/>
        <end position="547"/>
    </location>
</feature>
<proteinExistence type="predicted"/>
<dbReference type="PANTHER" id="PTHR40940:SF1">
    <property type="entry name" value="PROTEIN BATD"/>
    <property type="match status" value="1"/>
</dbReference>
<dbReference type="OrthoDB" id="5293418at2"/>
<dbReference type="Pfam" id="PF13584">
    <property type="entry name" value="BatD"/>
    <property type="match status" value="1"/>
</dbReference>
<evidence type="ECO:0000313" key="5">
    <source>
        <dbReference type="Proteomes" id="UP000025241"/>
    </source>
</evidence>
<sequence>MKRLICLILLSLVALQAEASFTASVDRTRLSEGESVDLTLESDDPTLFGKPDLAPLDAQFQVLATRQVNHLTTFNGKSQATTRWIITLQPRQSGTVSIPALHLGNGETQPISLEVLKADGEAAAQQLSPVFMDASVDHEQVYVQAQAVLTLRIYHSVSLYDDSNLSPLQITDARVEQLGQPRTYEKEINGVRHGVIEVRYAIFPQRSGELTIPGQSFTATQVARGGSDPQTLGSRPGKLVKVTSPDIPLQVKAKPADYPANAPWLPARSLSLSESWTPQPEQAKAGESLTRNLMLRAEGLSSAQLPPLPQTLPAGLRHYPDQAQLAQQADDQGVVGSREERDALVPDQAGQLVLPAIDVVWWNTQEDRLEHTNLPGRTLTVAANPELDAQNAVAPAADGTPVDGYSLLWPWQLATLLLSLTTLLGFGLWWRARQLPAVARAASTGPSSRTLQDELRRTCQANDPHATRQALDAWARQQPETLADMAARFVPLSDALDGLNGALYSDSEGGNNWQGEELWRAIRALPPLEGASTAPQEGASLPPLYPR</sequence>
<dbReference type="KEGG" id="pkc:PKB_3839"/>
<dbReference type="InterPro" id="IPR057699">
    <property type="entry name" value="DUF7939"/>
</dbReference>
<dbReference type="STRING" id="1301098.PKB_3839"/>
<dbReference type="PATRIC" id="fig|1301098.3.peg.3849"/>
<feature type="transmembrane region" description="Helical" evidence="1">
    <location>
        <begin position="409"/>
        <end position="430"/>
    </location>
</feature>
<reference evidence="4 5" key="2">
    <citation type="submission" date="2014-05" db="EMBL/GenBank/DDBJ databases">
        <title>Genome sequence of the 3-chlorobenzoate degrading bacterium Pseudomonas knackmussii B13 shows multiple evidence for horizontal gene transfer.</title>
        <authorList>
            <person name="Miyazaki R."/>
            <person name="Bertelli C."/>
            <person name="Falquet L."/>
            <person name="Robinson-Rechavi M."/>
            <person name="Gharib W."/>
            <person name="Roy S."/>
            <person name="Van der Meer J.R."/>
        </authorList>
    </citation>
    <scope>NUCLEOTIDE SEQUENCE [LARGE SCALE GENOMIC DNA]</scope>
    <source>
        <strain evidence="4 5">B13</strain>
    </source>
</reference>
<organism evidence="4 5">
    <name type="scientific">Pseudomonas knackmussii (strain DSM 6978 / CCUG 54928 / LMG 23759 / B13)</name>
    <dbReference type="NCBI Taxonomy" id="1301098"/>
    <lineage>
        <taxon>Bacteria</taxon>
        <taxon>Pseudomonadati</taxon>
        <taxon>Pseudomonadota</taxon>
        <taxon>Gammaproteobacteria</taxon>
        <taxon>Pseudomonadales</taxon>
        <taxon>Pseudomonadaceae</taxon>
        <taxon>Pseudomonas</taxon>
    </lineage>
</organism>
<name>A0A024HJZ5_PSEKB</name>
<dbReference type="AlphaFoldDB" id="A0A024HJZ5"/>
<keyword evidence="2" id="KW-0732">Signal</keyword>
<evidence type="ECO:0000313" key="4">
    <source>
        <dbReference type="EMBL" id="CDF85176.1"/>
    </source>
</evidence>
<gene>
    <name evidence="4" type="ORF">PKB_3839</name>
</gene>
<feature type="domain" description="DUF7939" evidence="3">
    <location>
        <begin position="450"/>
        <end position="526"/>
    </location>
</feature>
<dbReference type="EMBL" id="HG322950">
    <property type="protein sequence ID" value="CDF85176.1"/>
    <property type="molecule type" value="Genomic_DNA"/>
</dbReference>
<feature type="signal peptide" evidence="2">
    <location>
        <begin position="1"/>
        <end position="19"/>
    </location>
</feature>
<dbReference type="PANTHER" id="PTHR40940">
    <property type="entry name" value="PROTEIN BATD-RELATED"/>
    <property type="match status" value="1"/>
</dbReference>
<keyword evidence="1" id="KW-0472">Membrane</keyword>
<keyword evidence="5" id="KW-1185">Reference proteome</keyword>
<keyword evidence="1" id="KW-1133">Transmembrane helix</keyword>
<dbReference type="Proteomes" id="UP000025241">
    <property type="component" value="Chromosome I"/>
</dbReference>
<reference evidence="4 5" key="1">
    <citation type="submission" date="2013-03" db="EMBL/GenBank/DDBJ databases">
        <authorList>
            <person name="Linke B."/>
        </authorList>
    </citation>
    <scope>NUCLEOTIDE SEQUENCE [LARGE SCALE GENOMIC DNA]</scope>
    <source>
        <strain evidence="4 5">B13</strain>
    </source>
</reference>
<dbReference type="InterPro" id="IPR025738">
    <property type="entry name" value="BatD"/>
</dbReference>
<accession>A0A024HJZ5</accession>
<evidence type="ECO:0000256" key="2">
    <source>
        <dbReference type="SAM" id="SignalP"/>
    </source>
</evidence>